<protein>
    <submittedName>
        <fullName evidence="7">HlyD family efflux transporter periplasmic adaptor subunit</fullName>
    </submittedName>
</protein>
<evidence type="ECO:0000256" key="5">
    <source>
        <dbReference type="SAM" id="SignalP"/>
    </source>
</evidence>
<sequence length="328" mass="34712">MSLLCAIPWAAFLFAACAPAEPLAVGYVEGEYVLLAPIEVAQLREVAVNRGDRVAPGDPVARLEDADAKIAVAQAQAALGQAKAQLADLKLGKRPEEIAVLDAAVQSAEAQLREARRVLARIEDLFRRGIATQAQLDEARTSVEMAEAQLNQAEANREVAGLPARAEAIKAAENQVEQAEASLENARWRLSERTVKSPSAGRVDDVIRSPGDIAGPSAPVISMLPDGAVKLKLFVPEPSFAAIAVGDRLDVRCDGCAEGLSAQVSYVSPEPEFTPPVIYSLETRQKLVYLVEARPDEGAARLKPGQIVDVRLPDGGDGTAGKSGQGAR</sequence>
<dbReference type="Gene3D" id="2.40.50.100">
    <property type="match status" value="2"/>
</dbReference>
<feature type="coiled-coil region" evidence="3">
    <location>
        <begin position="98"/>
        <end position="189"/>
    </location>
</feature>
<keyword evidence="8" id="KW-1185">Reference proteome</keyword>
<comment type="subcellular location">
    <subcellularLocation>
        <location evidence="1">Cell envelope</location>
    </subcellularLocation>
</comment>
<dbReference type="Pfam" id="PF25881">
    <property type="entry name" value="HH_YBHG"/>
    <property type="match status" value="1"/>
</dbReference>
<dbReference type="InterPro" id="IPR059052">
    <property type="entry name" value="HH_YbhG-like"/>
</dbReference>
<evidence type="ECO:0000256" key="3">
    <source>
        <dbReference type="SAM" id="Coils"/>
    </source>
</evidence>
<gene>
    <name evidence="7" type="ORF">FQ775_10235</name>
</gene>
<dbReference type="PANTHER" id="PTHR32347">
    <property type="entry name" value="EFFLUX SYSTEM COMPONENT YKNX-RELATED"/>
    <property type="match status" value="1"/>
</dbReference>
<keyword evidence="2 3" id="KW-0175">Coiled coil</keyword>
<evidence type="ECO:0000259" key="6">
    <source>
        <dbReference type="Pfam" id="PF25881"/>
    </source>
</evidence>
<organism evidence="7 8">
    <name type="scientific">Nitratireductor mangrovi</name>
    <dbReference type="NCBI Taxonomy" id="2599600"/>
    <lineage>
        <taxon>Bacteria</taxon>
        <taxon>Pseudomonadati</taxon>
        <taxon>Pseudomonadota</taxon>
        <taxon>Alphaproteobacteria</taxon>
        <taxon>Hyphomicrobiales</taxon>
        <taxon>Phyllobacteriaceae</taxon>
        <taxon>Nitratireductor</taxon>
    </lineage>
</organism>
<dbReference type="OrthoDB" id="9809385at2"/>
<feature type="region of interest" description="Disordered" evidence="4">
    <location>
        <begin position="302"/>
        <end position="328"/>
    </location>
</feature>
<dbReference type="Gene3D" id="1.10.287.470">
    <property type="entry name" value="Helix hairpin bin"/>
    <property type="match status" value="3"/>
</dbReference>
<keyword evidence="5" id="KW-0732">Signal</keyword>
<reference evidence="7" key="1">
    <citation type="submission" date="2020-04" db="EMBL/GenBank/DDBJ databases">
        <title>Nitratireductor sp. nov. isolated from mangrove soil.</title>
        <authorList>
            <person name="Ye Y."/>
        </authorList>
    </citation>
    <scope>NUCLEOTIDE SEQUENCE</scope>
    <source>
        <strain evidence="7">SY7</strain>
    </source>
</reference>
<proteinExistence type="predicted"/>
<dbReference type="SUPFAM" id="SSF111369">
    <property type="entry name" value="HlyD-like secretion proteins"/>
    <property type="match status" value="1"/>
</dbReference>
<dbReference type="PANTHER" id="PTHR32347:SF23">
    <property type="entry name" value="BLL5650 PROTEIN"/>
    <property type="match status" value="1"/>
</dbReference>
<evidence type="ECO:0000256" key="2">
    <source>
        <dbReference type="ARBA" id="ARBA00023054"/>
    </source>
</evidence>
<dbReference type="KEGG" id="niy:FQ775_10235"/>
<accession>A0A5B8KYX5</accession>
<feature type="compositionally biased region" description="Gly residues" evidence="4">
    <location>
        <begin position="315"/>
        <end position="328"/>
    </location>
</feature>
<feature type="signal peptide" evidence="5">
    <location>
        <begin position="1"/>
        <end position="20"/>
    </location>
</feature>
<evidence type="ECO:0000256" key="4">
    <source>
        <dbReference type="SAM" id="MobiDB-lite"/>
    </source>
</evidence>
<evidence type="ECO:0000313" key="8">
    <source>
        <dbReference type="Proteomes" id="UP000321389"/>
    </source>
</evidence>
<feature type="domain" description="YbhG-like alpha-helical hairpin" evidence="6">
    <location>
        <begin position="63"/>
        <end position="187"/>
    </location>
</feature>
<dbReference type="GO" id="GO:0030313">
    <property type="term" value="C:cell envelope"/>
    <property type="evidence" value="ECO:0007669"/>
    <property type="project" value="UniProtKB-SubCell"/>
</dbReference>
<name>A0A5B8KYX5_9HYPH</name>
<dbReference type="RefSeq" id="WP_146299378.1">
    <property type="nucleotide sequence ID" value="NZ_CP042301.2"/>
</dbReference>
<feature type="chain" id="PRO_5022924306" evidence="5">
    <location>
        <begin position="21"/>
        <end position="328"/>
    </location>
</feature>
<dbReference type="AlphaFoldDB" id="A0A5B8KYX5"/>
<dbReference type="EMBL" id="CP042301">
    <property type="protein sequence ID" value="QDZ00732.1"/>
    <property type="molecule type" value="Genomic_DNA"/>
</dbReference>
<evidence type="ECO:0000313" key="7">
    <source>
        <dbReference type="EMBL" id="QDZ00732.1"/>
    </source>
</evidence>
<evidence type="ECO:0000256" key="1">
    <source>
        <dbReference type="ARBA" id="ARBA00004196"/>
    </source>
</evidence>
<dbReference type="Proteomes" id="UP000321389">
    <property type="component" value="Chromosome"/>
</dbReference>
<dbReference type="InterPro" id="IPR050465">
    <property type="entry name" value="UPF0194_transport"/>
</dbReference>